<dbReference type="EMBL" id="JBHUJB010000050">
    <property type="protein sequence ID" value="MFD2159704.1"/>
    <property type="molecule type" value="Genomic_DNA"/>
</dbReference>
<dbReference type="Gene3D" id="3.30.565.10">
    <property type="entry name" value="Histidine kinase-like ATPase, C-terminal domain"/>
    <property type="match status" value="1"/>
</dbReference>
<dbReference type="PANTHER" id="PTHR43547">
    <property type="entry name" value="TWO-COMPONENT HISTIDINE KINASE"/>
    <property type="match status" value="1"/>
</dbReference>
<dbReference type="InterPro" id="IPR004358">
    <property type="entry name" value="Sig_transdc_His_kin-like_C"/>
</dbReference>
<dbReference type="GO" id="GO:0016301">
    <property type="term" value="F:kinase activity"/>
    <property type="evidence" value="ECO:0007669"/>
    <property type="project" value="UniProtKB-KW"/>
</dbReference>
<reference evidence="6" key="1">
    <citation type="journal article" date="2019" name="Int. J. Syst. Evol. Microbiol.">
        <title>The Global Catalogue of Microorganisms (GCM) 10K type strain sequencing project: providing services to taxonomists for standard genome sequencing and annotation.</title>
        <authorList>
            <consortium name="The Broad Institute Genomics Platform"/>
            <consortium name="The Broad Institute Genome Sequencing Center for Infectious Disease"/>
            <person name="Wu L."/>
            <person name="Ma J."/>
        </authorList>
    </citation>
    <scope>NUCLEOTIDE SEQUENCE [LARGE SCALE GENOMIC DNA]</scope>
    <source>
        <strain evidence="6">CCUG 57942</strain>
    </source>
</reference>
<dbReference type="SUPFAM" id="SSF55874">
    <property type="entry name" value="ATPase domain of HSP90 chaperone/DNA topoisomerase II/histidine kinase"/>
    <property type="match status" value="1"/>
</dbReference>
<comment type="catalytic activity">
    <reaction evidence="1">
        <text>ATP + protein L-histidine = ADP + protein N-phospho-L-histidine.</text>
        <dbReference type="EC" id="2.7.13.3"/>
    </reaction>
</comment>
<evidence type="ECO:0000313" key="6">
    <source>
        <dbReference type="Proteomes" id="UP001597389"/>
    </source>
</evidence>
<dbReference type="SMART" id="SM00388">
    <property type="entry name" value="HisKA"/>
    <property type="match status" value="1"/>
</dbReference>
<keyword evidence="3" id="KW-0597">Phosphoprotein</keyword>
<evidence type="ECO:0000313" key="5">
    <source>
        <dbReference type="EMBL" id="MFD2159704.1"/>
    </source>
</evidence>
<gene>
    <name evidence="5" type="ORF">ACFSW8_12415</name>
</gene>
<organism evidence="5 6">
    <name type="scientific">Rubritalea tangerina</name>
    <dbReference type="NCBI Taxonomy" id="430798"/>
    <lineage>
        <taxon>Bacteria</taxon>
        <taxon>Pseudomonadati</taxon>
        <taxon>Verrucomicrobiota</taxon>
        <taxon>Verrucomicrobiia</taxon>
        <taxon>Verrucomicrobiales</taxon>
        <taxon>Rubritaleaceae</taxon>
        <taxon>Rubritalea</taxon>
    </lineage>
</organism>
<dbReference type="InterPro" id="IPR005467">
    <property type="entry name" value="His_kinase_dom"/>
</dbReference>
<name>A0ABW4ZCU9_9BACT</name>
<dbReference type="InterPro" id="IPR036890">
    <property type="entry name" value="HATPase_C_sf"/>
</dbReference>
<dbReference type="PRINTS" id="PR00344">
    <property type="entry name" value="BCTRLSENSOR"/>
</dbReference>
<dbReference type="Gene3D" id="1.10.287.130">
    <property type="match status" value="1"/>
</dbReference>
<keyword evidence="5" id="KW-0418">Kinase</keyword>
<dbReference type="PANTHER" id="PTHR43547:SF2">
    <property type="entry name" value="HYBRID SIGNAL TRANSDUCTION HISTIDINE KINASE C"/>
    <property type="match status" value="1"/>
</dbReference>
<dbReference type="Proteomes" id="UP001597389">
    <property type="component" value="Unassembled WGS sequence"/>
</dbReference>
<dbReference type="Pfam" id="PF02518">
    <property type="entry name" value="HATPase_c"/>
    <property type="match status" value="1"/>
</dbReference>
<protein>
    <recommendedName>
        <fullName evidence="2">histidine kinase</fullName>
        <ecNumber evidence="2">2.7.13.3</ecNumber>
    </recommendedName>
</protein>
<evidence type="ECO:0000259" key="4">
    <source>
        <dbReference type="PROSITE" id="PS50109"/>
    </source>
</evidence>
<dbReference type="InterPro" id="IPR036097">
    <property type="entry name" value="HisK_dim/P_sf"/>
</dbReference>
<dbReference type="InterPro" id="IPR003594">
    <property type="entry name" value="HATPase_dom"/>
</dbReference>
<evidence type="ECO:0000256" key="1">
    <source>
        <dbReference type="ARBA" id="ARBA00000085"/>
    </source>
</evidence>
<dbReference type="CDD" id="cd00082">
    <property type="entry name" value="HisKA"/>
    <property type="match status" value="1"/>
</dbReference>
<dbReference type="SUPFAM" id="SSF47384">
    <property type="entry name" value="Homodimeric domain of signal transducing histidine kinase"/>
    <property type="match status" value="1"/>
</dbReference>
<dbReference type="RefSeq" id="WP_377088270.1">
    <property type="nucleotide sequence ID" value="NZ_JBHSJL010000014.1"/>
</dbReference>
<dbReference type="PROSITE" id="PS50109">
    <property type="entry name" value="HIS_KIN"/>
    <property type="match status" value="1"/>
</dbReference>
<evidence type="ECO:0000256" key="3">
    <source>
        <dbReference type="ARBA" id="ARBA00022553"/>
    </source>
</evidence>
<feature type="domain" description="Histidine kinase" evidence="4">
    <location>
        <begin position="295"/>
        <end position="511"/>
    </location>
</feature>
<dbReference type="Pfam" id="PF00512">
    <property type="entry name" value="HisKA"/>
    <property type="match status" value="1"/>
</dbReference>
<dbReference type="SMART" id="SM00387">
    <property type="entry name" value="HATPase_c"/>
    <property type="match status" value="1"/>
</dbReference>
<proteinExistence type="predicted"/>
<dbReference type="InterPro" id="IPR003661">
    <property type="entry name" value="HisK_dim/P_dom"/>
</dbReference>
<keyword evidence="6" id="KW-1185">Reference proteome</keyword>
<dbReference type="EC" id="2.7.13.3" evidence="2"/>
<accession>A0ABW4ZCU9</accession>
<sequence>MRKIRLQFIALTLIAFALAGASLTLSKRKVETVKNISNDTFDPLVNLLILESNNLSKIYLQKLNSLAHQPFKNRLYSVSEQANKIETIEAVFLIESKNNQTPQILQLFTSSPNDRPTLALDNSLTPLTQPTFYLKQSWLKDPTSQNNQLIINLKKTHALHLTQINENQSIAIITNFQQLQNIATRHLAQYLQKTSPLLTNDNYQFQLSLDDSPFVSILNIETLAKTADIVVHPSIFGDWKLQTWHSVHWVTSTHVPTLITGLTLATTLLSLAFITYQNQKKTLSLATQKVSFVNRFSHELGTPLTNILLNLELAERQIHSNPKESRDKLNNVKQEVARLTRLVENVLTSSKKESNTLRIHLTPCNPNQIITSTLQQFTPSLKRKNVNIHTQLNTPSPVKSDPDILQQILGNLISNVEKHAYQGHYLYIKSSYSNSSITILVKDRGTPIPRDLSDSIFLPFQRLSAELNEGSSGTGLGLAISKDLAELLGGSLTLTSDESGNTFTLKTPTHLS</sequence>
<keyword evidence="5" id="KW-0808">Transferase</keyword>
<comment type="caution">
    <text evidence="5">The sequence shown here is derived from an EMBL/GenBank/DDBJ whole genome shotgun (WGS) entry which is preliminary data.</text>
</comment>
<evidence type="ECO:0000256" key="2">
    <source>
        <dbReference type="ARBA" id="ARBA00012438"/>
    </source>
</evidence>